<evidence type="ECO:0000313" key="4">
    <source>
        <dbReference type="EMBL" id="MCA9759111.1"/>
    </source>
</evidence>
<feature type="compositionally biased region" description="Acidic residues" evidence="1">
    <location>
        <begin position="166"/>
        <end position="185"/>
    </location>
</feature>
<gene>
    <name evidence="4" type="ORF">KDA27_25180</name>
</gene>
<reference evidence="4" key="1">
    <citation type="submission" date="2020-04" db="EMBL/GenBank/DDBJ databases">
        <authorList>
            <person name="Zhang T."/>
        </authorList>
    </citation>
    <scope>NUCLEOTIDE SEQUENCE</scope>
    <source>
        <strain evidence="4">HKST-UBA02</strain>
    </source>
</reference>
<evidence type="ECO:0000256" key="2">
    <source>
        <dbReference type="SAM" id="SignalP"/>
    </source>
</evidence>
<feature type="region of interest" description="Disordered" evidence="1">
    <location>
        <begin position="151"/>
        <end position="185"/>
    </location>
</feature>
<proteinExistence type="predicted"/>
<protein>
    <recommendedName>
        <fullName evidence="3">Putative beta-lactamase-inhibitor-like PepSY-like domain-containing protein</fullName>
    </recommendedName>
</protein>
<evidence type="ECO:0000256" key="1">
    <source>
        <dbReference type="SAM" id="MobiDB-lite"/>
    </source>
</evidence>
<reference evidence="4" key="2">
    <citation type="journal article" date="2021" name="Microbiome">
        <title>Successional dynamics and alternative stable states in a saline activated sludge microbial community over 9 years.</title>
        <authorList>
            <person name="Wang Y."/>
            <person name="Ye J."/>
            <person name="Ju F."/>
            <person name="Liu L."/>
            <person name="Boyd J.A."/>
            <person name="Deng Y."/>
            <person name="Parks D.H."/>
            <person name="Jiang X."/>
            <person name="Yin X."/>
            <person name="Woodcroft B.J."/>
            <person name="Tyson G.W."/>
            <person name="Hugenholtz P."/>
            <person name="Polz M.F."/>
            <person name="Zhang T."/>
        </authorList>
    </citation>
    <scope>NUCLEOTIDE SEQUENCE</scope>
    <source>
        <strain evidence="4">HKST-UBA02</strain>
    </source>
</reference>
<feature type="signal peptide" evidence="2">
    <location>
        <begin position="1"/>
        <end position="25"/>
    </location>
</feature>
<accession>A0A956SGA1</accession>
<sequence>MSRVIARSWITTAMMLCGALGAARAESVNGNTVADLPSAVLSAFQKAYPEDVIQNVDVEQKNDVTYFEIESKNGAHDRSVLYTVDGQLYEIEESVPITGLPAAVLDAAATSHPDGTIISAVSVWRDGPQGYELQIETDNGVSELVVASNGSVASISERTGGKMHDEQDDEDDDDEEEDDDEGDER</sequence>
<dbReference type="SUPFAM" id="SSF160574">
    <property type="entry name" value="BT0923-like"/>
    <property type="match status" value="1"/>
</dbReference>
<feature type="chain" id="PRO_5037626949" description="Putative beta-lactamase-inhibitor-like PepSY-like domain-containing protein" evidence="2">
    <location>
        <begin position="26"/>
        <end position="185"/>
    </location>
</feature>
<organism evidence="4 5">
    <name type="scientific">Eiseniibacteriota bacterium</name>
    <dbReference type="NCBI Taxonomy" id="2212470"/>
    <lineage>
        <taxon>Bacteria</taxon>
        <taxon>Candidatus Eiseniibacteriota</taxon>
    </lineage>
</organism>
<dbReference type="Proteomes" id="UP000739538">
    <property type="component" value="Unassembled WGS sequence"/>
</dbReference>
<evidence type="ECO:0000313" key="5">
    <source>
        <dbReference type="Proteomes" id="UP000739538"/>
    </source>
</evidence>
<keyword evidence="2" id="KW-0732">Signal</keyword>
<feature type="domain" description="Putative beta-lactamase-inhibitor-like PepSY-like" evidence="3">
    <location>
        <begin position="85"/>
        <end position="150"/>
    </location>
</feature>
<comment type="caution">
    <text evidence="4">The sequence shown here is derived from an EMBL/GenBank/DDBJ whole genome shotgun (WGS) entry which is preliminary data.</text>
</comment>
<dbReference type="EMBL" id="JAGQHS010000266">
    <property type="protein sequence ID" value="MCA9759111.1"/>
    <property type="molecule type" value="Genomic_DNA"/>
</dbReference>
<evidence type="ECO:0000259" key="3">
    <source>
        <dbReference type="Pfam" id="PF11396"/>
    </source>
</evidence>
<dbReference type="Pfam" id="PF11396">
    <property type="entry name" value="PepSY_like"/>
    <property type="match status" value="1"/>
</dbReference>
<dbReference type="Gene3D" id="3.10.450.360">
    <property type="match status" value="1"/>
</dbReference>
<dbReference type="InterPro" id="IPR021533">
    <property type="entry name" value="PepSY-like"/>
</dbReference>
<name>A0A956SGA1_UNCEI</name>
<dbReference type="AlphaFoldDB" id="A0A956SGA1"/>